<proteinExistence type="predicted"/>
<sequence length="509" mass="56821">MGSKAATEAMAGISSMSATMMPFLYQTRTLSTLPWIRTNSTFLPRYRTAARTTACFTRTYGNFSESGRFSREPRYNRPEKKTPRWDDIAFEGEETPIDSGYQGRRGNAVKNRSHKKLNEFGESDDGIFGEPDVSEEEEYDIFADETDSKQQVPKSTITDSERRAFQNIFSEMFAPNSGAVDPNARSNPREQAKAKLDVIMAGAIFATARSRKEKEAVINQYPPALRDSISKAIGLHDEIVAKEGGKGYEQDPEDADGGDVTGNIELEHAHLEALREPERIRVETLMKEANTDFELWDVMEKEVFSLIPRLGLDKPTSLESMVDGSGKSKRGKKKLEPVPKNEDEGAARFKQMVEETTDGSEAAALNTYGPLYPSYLLLAIRLFDRSFAKPSPLALSILPKIKSLGDTSTVLGASTQFYNEILRISLLRYENIAGMLTTLTEMEKWAVEFDEETLDIICEASNLAGRARAGNDGPVIKHIWSRMPQFASRGIQAWREKIVSSLNVSERSS</sequence>
<dbReference type="EMBL" id="CAJVRL010000038">
    <property type="protein sequence ID" value="CAG8950926.1"/>
    <property type="molecule type" value="Genomic_DNA"/>
</dbReference>
<comment type="caution">
    <text evidence="3">The sequence shown here is derived from an EMBL/GenBank/DDBJ whole genome shotgun (WGS) entry which is preliminary data.</text>
</comment>
<dbReference type="InterPro" id="IPR043837">
    <property type="entry name" value="Mtf2-like_C"/>
</dbReference>
<evidence type="ECO:0000259" key="2">
    <source>
        <dbReference type="Pfam" id="PF19189"/>
    </source>
</evidence>
<feature type="domain" description="Mtf2-like C-terminal" evidence="2">
    <location>
        <begin position="284"/>
        <end position="483"/>
    </location>
</feature>
<accession>A0A9N9KPU8</accession>
<dbReference type="InterPro" id="IPR040009">
    <property type="entry name" value="Mtf2/C5D6.12-like"/>
</dbReference>
<reference evidence="3" key="1">
    <citation type="submission" date="2021-07" db="EMBL/GenBank/DDBJ databases">
        <authorList>
            <person name="Durling M."/>
        </authorList>
    </citation>
    <scope>NUCLEOTIDE SEQUENCE</scope>
</reference>
<protein>
    <recommendedName>
        <fullName evidence="2">Mtf2-like C-terminal domain-containing protein</fullName>
    </recommendedName>
</protein>
<dbReference type="Pfam" id="PF19189">
    <property type="entry name" value="Mtf2"/>
    <property type="match status" value="1"/>
</dbReference>
<dbReference type="OrthoDB" id="2444174at2759"/>
<organism evidence="3 4">
    <name type="scientific">Hymenoscyphus fraxineus</name>
    <dbReference type="NCBI Taxonomy" id="746836"/>
    <lineage>
        <taxon>Eukaryota</taxon>
        <taxon>Fungi</taxon>
        <taxon>Dikarya</taxon>
        <taxon>Ascomycota</taxon>
        <taxon>Pezizomycotina</taxon>
        <taxon>Leotiomycetes</taxon>
        <taxon>Helotiales</taxon>
        <taxon>Helotiaceae</taxon>
        <taxon>Hymenoscyphus</taxon>
    </lineage>
</organism>
<evidence type="ECO:0000313" key="3">
    <source>
        <dbReference type="EMBL" id="CAG8950926.1"/>
    </source>
</evidence>
<gene>
    <name evidence="3" type="ORF">HYFRA_00003143</name>
</gene>
<dbReference type="PANTHER" id="PTHR39468">
    <property type="entry name" value="CHROMOSOME 7, WHOLE GENOME SHOTGUN SEQUENCE"/>
    <property type="match status" value="1"/>
</dbReference>
<keyword evidence="4" id="KW-1185">Reference proteome</keyword>
<feature type="region of interest" description="Disordered" evidence="1">
    <location>
        <begin position="317"/>
        <end position="342"/>
    </location>
</feature>
<name>A0A9N9KPU8_9HELO</name>
<evidence type="ECO:0000256" key="1">
    <source>
        <dbReference type="SAM" id="MobiDB-lite"/>
    </source>
</evidence>
<dbReference type="PANTHER" id="PTHR39468:SF1">
    <property type="entry name" value="MTF2-LIKE C-TERMINAL DOMAIN-CONTAINING PROTEIN"/>
    <property type="match status" value="1"/>
</dbReference>
<evidence type="ECO:0000313" key="4">
    <source>
        <dbReference type="Proteomes" id="UP000696280"/>
    </source>
</evidence>
<dbReference type="Proteomes" id="UP000696280">
    <property type="component" value="Unassembled WGS sequence"/>
</dbReference>
<dbReference type="GO" id="GO:0005739">
    <property type="term" value="C:mitochondrion"/>
    <property type="evidence" value="ECO:0007669"/>
    <property type="project" value="InterPro"/>
</dbReference>
<dbReference type="AlphaFoldDB" id="A0A9N9KPU8"/>